<dbReference type="GO" id="GO:0004458">
    <property type="term" value="F:D-lactate dehydrogenase (cytochrome) activity"/>
    <property type="evidence" value="ECO:0007669"/>
    <property type="project" value="TreeGrafter"/>
</dbReference>
<dbReference type="AlphaFoldDB" id="A0A9X3Z6U9"/>
<dbReference type="PROSITE" id="PS51387">
    <property type="entry name" value="FAD_PCMH"/>
    <property type="match status" value="1"/>
</dbReference>
<dbReference type="InterPro" id="IPR036318">
    <property type="entry name" value="FAD-bd_PCMH-like_sf"/>
</dbReference>
<sequence length="534" mass="57257">MSVPEQFKSSAAAIVGADNVLFGDDFPQPPTTSPRVRSLAGRVCPGSSSEVAAILKLATAEGVAVYPVSTGRNWGYGDAIPPRDGAILLDLGRMNRIRAVDEQLAYAVIEPGVTQGALYDHLRERGLKLWLDCTGAGPDGGIIGNVLERGFGHTPYGDRFLAVAGLEIALPTGEILKTGFGRYDNSTVTHLYPYGVGPVLDGLFSQSGMGVVTSLGLWLMPEPEYFCAAVVMVKDSAAIAPLIERLRPLRLDGTLKSIVHIGNDMRLIGGRQRYPYEALGGLTPLPEDVRADLRRQYGIAAWSLTAGFYGSRSQVKAGVKRLRQALQGLPAKVMVVDERLLALGRRASGMLPQAGMGERLRRMVGEGEEAIGLLRGKPTRHFLAGAYWRNRRASTGPSFGHDPAADGCGLLWLAPVIPMTGDHAARLVALAELILRDYGFECPLTFSMVTARALAAIMTICFDRDNEEEAAAAAACYEAATKAFIAAGYPPYRLASQFMSSAVQDPADPYWQTVSRLKAALDPAGILAPGRYQP</sequence>
<name>A0A9X3Z6U9_9PROT</name>
<evidence type="ECO:0000256" key="1">
    <source>
        <dbReference type="ARBA" id="ARBA00022630"/>
    </source>
</evidence>
<dbReference type="SUPFAM" id="SSF55103">
    <property type="entry name" value="FAD-linked oxidases, C-terminal domain"/>
    <property type="match status" value="1"/>
</dbReference>
<keyword evidence="5" id="KW-1185">Reference proteome</keyword>
<dbReference type="GO" id="GO:1903457">
    <property type="term" value="P:lactate catabolic process"/>
    <property type="evidence" value="ECO:0007669"/>
    <property type="project" value="TreeGrafter"/>
</dbReference>
<dbReference type="InterPro" id="IPR016170">
    <property type="entry name" value="Cytok_DH_C_sf"/>
</dbReference>
<gene>
    <name evidence="4" type="ORF">NYP16_06360</name>
</gene>
<dbReference type="Gene3D" id="3.30.465.10">
    <property type="match status" value="1"/>
</dbReference>
<evidence type="ECO:0000259" key="3">
    <source>
        <dbReference type="PROSITE" id="PS51387"/>
    </source>
</evidence>
<proteinExistence type="predicted"/>
<dbReference type="EMBL" id="JANWOI010000002">
    <property type="protein sequence ID" value="MDA5193575.1"/>
    <property type="molecule type" value="Genomic_DNA"/>
</dbReference>
<dbReference type="InterPro" id="IPR016164">
    <property type="entry name" value="FAD-linked_Oxase-like_C"/>
</dbReference>
<evidence type="ECO:0000313" key="4">
    <source>
        <dbReference type="EMBL" id="MDA5193575.1"/>
    </source>
</evidence>
<keyword evidence="2" id="KW-0274">FAD</keyword>
<keyword evidence="1" id="KW-0285">Flavoprotein</keyword>
<dbReference type="RefSeq" id="WP_274943276.1">
    <property type="nucleotide sequence ID" value="NZ_JANWOI010000002.1"/>
</dbReference>
<dbReference type="InterPro" id="IPR016166">
    <property type="entry name" value="FAD-bd_PCMH"/>
</dbReference>
<organism evidence="4 5">
    <name type="scientific">Govanella unica</name>
    <dbReference type="NCBI Taxonomy" id="2975056"/>
    <lineage>
        <taxon>Bacteria</taxon>
        <taxon>Pseudomonadati</taxon>
        <taxon>Pseudomonadota</taxon>
        <taxon>Alphaproteobacteria</taxon>
        <taxon>Emcibacterales</taxon>
        <taxon>Govanellaceae</taxon>
        <taxon>Govanella</taxon>
    </lineage>
</organism>
<dbReference type="Gene3D" id="3.30.43.10">
    <property type="entry name" value="Uridine Diphospho-n-acetylenolpyruvylglucosamine Reductase, domain 2"/>
    <property type="match status" value="1"/>
</dbReference>
<comment type="caution">
    <text evidence="4">The sequence shown here is derived from an EMBL/GenBank/DDBJ whole genome shotgun (WGS) entry which is preliminary data.</text>
</comment>
<accession>A0A9X3Z6U9</accession>
<dbReference type="InterPro" id="IPR016169">
    <property type="entry name" value="FAD-bd_PCMH_sub2"/>
</dbReference>
<dbReference type="InterPro" id="IPR006094">
    <property type="entry name" value="Oxid_FAD_bind_N"/>
</dbReference>
<dbReference type="SUPFAM" id="SSF56176">
    <property type="entry name" value="FAD-binding/transporter-associated domain-like"/>
    <property type="match status" value="1"/>
</dbReference>
<reference evidence="4" key="2">
    <citation type="journal article" date="2023" name="Syst. Appl. Microbiol.">
        <title>Govania unica gen. nov., sp. nov., a rare biosphere bacterium that represents a novel family in the class Alphaproteobacteria.</title>
        <authorList>
            <person name="Vandamme P."/>
            <person name="Peeters C."/>
            <person name="Hettiarachchi A."/>
            <person name="Cnockaert M."/>
            <person name="Carlier A."/>
        </authorList>
    </citation>
    <scope>NUCLEOTIDE SEQUENCE</scope>
    <source>
        <strain evidence="4">LMG 31809</strain>
    </source>
</reference>
<protein>
    <submittedName>
        <fullName evidence="4">FAD-binding oxidoreductase</fullName>
    </submittedName>
</protein>
<dbReference type="InterPro" id="IPR016167">
    <property type="entry name" value="FAD-bd_PCMH_sub1"/>
</dbReference>
<dbReference type="PANTHER" id="PTHR11748:SF114">
    <property type="entry name" value="ARYL-ALCOHOL OXIDASE VANILLYL-ALCOHOL OXIDASE (AFU_ORTHOLOGUE AFUA_3G09500)-RELATED"/>
    <property type="match status" value="1"/>
</dbReference>
<dbReference type="GO" id="GO:0008720">
    <property type="term" value="F:D-lactate dehydrogenase (NAD+) activity"/>
    <property type="evidence" value="ECO:0007669"/>
    <property type="project" value="TreeGrafter"/>
</dbReference>
<dbReference type="Pfam" id="PF01565">
    <property type="entry name" value="FAD_binding_4"/>
    <property type="match status" value="1"/>
</dbReference>
<feature type="domain" description="FAD-binding PCMH-type" evidence="3">
    <location>
        <begin position="31"/>
        <end position="222"/>
    </location>
</feature>
<dbReference type="Gene3D" id="3.40.462.10">
    <property type="entry name" value="FAD-linked oxidases, C-terminal domain"/>
    <property type="match status" value="1"/>
</dbReference>
<reference evidence="4" key="1">
    <citation type="submission" date="2022-08" db="EMBL/GenBank/DDBJ databases">
        <authorList>
            <person name="Vandamme P."/>
            <person name="Hettiarachchi A."/>
            <person name="Peeters C."/>
            <person name="Cnockaert M."/>
            <person name="Carlier A."/>
        </authorList>
    </citation>
    <scope>NUCLEOTIDE SEQUENCE</scope>
    <source>
        <strain evidence="4">LMG 31809</strain>
    </source>
</reference>
<evidence type="ECO:0000256" key="2">
    <source>
        <dbReference type="ARBA" id="ARBA00022827"/>
    </source>
</evidence>
<dbReference type="GO" id="GO:0071949">
    <property type="term" value="F:FAD binding"/>
    <property type="evidence" value="ECO:0007669"/>
    <property type="project" value="InterPro"/>
</dbReference>
<evidence type="ECO:0000313" key="5">
    <source>
        <dbReference type="Proteomes" id="UP001141619"/>
    </source>
</evidence>
<dbReference type="Proteomes" id="UP001141619">
    <property type="component" value="Unassembled WGS sequence"/>
</dbReference>
<dbReference type="PANTHER" id="PTHR11748">
    <property type="entry name" value="D-LACTATE DEHYDROGENASE"/>
    <property type="match status" value="1"/>
</dbReference>